<sequence length="719" mass="80550">MGALKDLARSFSRLTQEEVDLFCLEYGIDKQFNPTAPACDASVDKPIPGFIALYCRHFEWSNLRYPFSFFVLNLLEYYRVSFGQVHPKGMARVLHFEVLCRALGYDPSLLLFRRFFRLAKNGDWFTFENTKVDTCLVSSMVTTLGSWKNTFFWVSESIIPFKMVWRHPDAVLNDPEPSESELNDAFLSAIRGCPSRVRPFPEHLLVLLGVSNIWAKVDRDPVLMRNGLVMSALDFIKSDDTSDVVFEDAPTVPGENVVVRTSEQRFEGSGYVSVANAKGFTKSNVPKPSTRRLSRRLLKAAPQSTSTEPVDLSDDIEASEDQAEVEVEKEKELVVRGKKVRGKKGVATPVQESSSRDVEGLNPEGTYVPTWLVKNDDTFKDAAVCEDALSHLAPPSVREAIAEMDDDTMLSRMVLTTCNLAAMLPQGITRFRQRMREYEDFSKKKDKMKSSLASMKKEVAGFAEKEAAWKKEIEDLKKMHAIEMGDLRKSFEANLLKLKADREALSVQQKAFREEKEGLKASVGQVTADNQWLIEHGFQQIVTYLLHSKEFNSALGDVYTKLLNLGKHQGLTAGYKLHESGQPLEKSPMFRPEASDVFKASVEQMERLTYPFIHEVSSCFGKPLSVLQGLKPEGLNEKVCAEVLGSLSKKRSYSGDSDDTLSSLPETSKDASLETSAVGGEEVVKVKKTKKAKKSKGEGFLYSCWWVEAFNLSSSVPVG</sequence>
<accession>A0A9K3EJN3</accession>
<dbReference type="InterPro" id="IPR007321">
    <property type="entry name" value="Transposase_28"/>
</dbReference>
<organism evidence="3 4">
    <name type="scientific">Helianthus annuus</name>
    <name type="common">Common sunflower</name>
    <dbReference type="NCBI Taxonomy" id="4232"/>
    <lineage>
        <taxon>Eukaryota</taxon>
        <taxon>Viridiplantae</taxon>
        <taxon>Streptophyta</taxon>
        <taxon>Embryophyta</taxon>
        <taxon>Tracheophyta</taxon>
        <taxon>Spermatophyta</taxon>
        <taxon>Magnoliopsida</taxon>
        <taxon>eudicotyledons</taxon>
        <taxon>Gunneridae</taxon>
        <taxon>Pentapetalae</taxon>
        <taxon>asterids</taxon>
        <taxon>campanulids</taxon>
        <taxon>Asterales</taxon>
        <taxon>Asteraceae</taxon>
        <taxon>Asteroideae</taxon>
        <taxon>Heliantheae alliance</taxon>
        <taxon>Heliantheae</taxon>
        <taxon>Helianthus</taxon>
    </lineage>
</organism>
<proteinExistence type="predicted"/>
<dbReference type="PANTHER" id="PTHR31099">
    <property type="entry name" value="OS06G0165300 PROTEIN"/>
    <property type="match status" value="1"/>
</dbReference>
<protein>
    <recommendedName>
        <fullName evidence="2">Transposase (putative) gypsy type domain-containing protein</fullName>
    </recommendedName>
</protein>
<feature type="region of interest" description="Disordered" evidence="1">
    <location>
        <begin position="650"/>
        <end position="675"/>
    </location>
</feature>
<keyword evidence="4" id="KW-1185">Reference proteome</keyword>
<dbReference type="Proteomes" id="UP000215914">
    <property type="component" value="Unassembled WGS sequence"/>
</dbReference>
<gene>
    <name evidence="3" type="ORF">HanXRQr2_Chr13g0606531</name>
</gene>
<reference evidence="3" key="1">
    <citation type="journal article" date="2017" name="Nature">
        <title>The sunflower genome provides insights into oil metabolism, flowering and Asterid evolution.</title>
        <authorList>
            <person name="Badouin H."/>
            <person name="Gouzy J."/>
            <person name="Grassa C.J."/>
            <person name="Murat F."/>
            <person name="Staton S.E."/>
            <person name="Cottret L."/>
            <person name="Lelandais-Briere C."/>
            <person name="Owens G.L."/>
            <person name="Carrere S."/>
            <person name="Mayjonade B."/>
            <person name="Legrand L."/>
            <person name="Gill N."/>
            <person name="Kane N.C."/>
            <person name="Bowers J.E."/>
            <person name="Hubner S."/>
            <person name="Bellec A."/>
            <person name="Berard A."/>
            <person name="Berges H."/>
            <person name="Blanchet N."/>
            <person name="Boniface M.C."/>
            <person name="Brunel D."/>
            <person name="Catrice O."/>
            <person name="Chaidir N."/>
            <person name="Claudel C."/>
            <person name="Donnadieu C."/>
            <person name="Faraut T."/>
            <person name="Fievet G."/>
            <person name="Helmstetter N."/>
            <person name="King M."/>
            <person name="Knapp S.J."/>
            <person name="Lai Z."/>
            <person name="Le Paslier M.C."/>
            <person name="Lippi Y."/>
            <person name="Lorenzon L."/>
            <person name="Mandel J.R."/>
            <person name="Marage G."/>
            <person name="Marchand G."/>
            <person name="Marquand E."/>
            <person name="Bret-Mestries E."/>
            <person name="Morien E."/>
            <person name="Nambeesan S."/>
            <person name="Nguyen T."/>
            <person name="Pegot-Espagnet P."/>
            <person name="Pouilly N."/>
            <person name="Raftis F."/>
            <person name="Sallet E."/>
            <person name="Schiex T."/>
            <person name="Thomas J."/>
            <person name="Vandecasteele C."/>
            <person name="Vares D."/>
            <person name="Vear F."/>
            <person name="Vautrin S."/>
            <person name="Crespi M."/>
            <person name="Mangin B."/>
            <person name="Burke J.M."/>
            <person name="Salse J."/>
            <person name="Munos S."/>
            <person name="Vincourt P."/>
            <person name="Rieseberg L.H."/>
            <person name="Langlade N.B."/>
        </authorList>
    </citation>
    <scope>NUCLEOTIDE SEQUENCE</scope>
    <source>
        <tissue evidence="3">Leaves</tissue>
    </source>
</reference>
<reference evidence="3" key="2">
    <citation type="submission" date="2020-06" db="EMBL/GenBank/DDBJ databases">
        <title>Helianthus annuus Genome sequencing and assembly Release 2.</title>
        <authorList>
            <person name="Gouzy J."/>
            <person name="Langlade N."/>
            <person name="Munos S."/>
        </authorList>
    </citation>
    <scope>NUCLEOTIDE SEQUENCE</scope>
    <source>
        <tissue evidence="3">Leaves</tissue>
    </source>
</reference>
<evidence type="ECO:0000313" key="4">
    <source>
        <dbReference type="Proteomes" id="UP000215914"/>
    </source>
</evidence>
<dbReference type="EMBL" id="MNCJ02000328">
    <property type="protein sequence ID" value="KAF5774946.1"/>
    <property type="molecule type" value="Genomic_DNA"/>
</dbReference>
<dbReference type="Pfam" id="PF04195">
    <property type="entry name" value="Transposase_28"/>
    <property type="match status" value="1"/>
</dbReference>
<evidence type="ECO:0000313" key="3">
    <source>
        <dbReference type="EMBL" id="KAF5774946.1"/>
    </source>
</evidence>
<feature type="region of interest" description="Disordered" evidence="1">
    <location>
        <begin position="282"/>
        <end position="312"/>
    </location>
</feature>
<dbReference type="PANTHER" id="PTHR31099:SF41">
    <property type="entry name" value="TRANSPOSASE (PUTATIVE), GYPSY TYPE-RELATED"/>
    <property type="match status" value="1"/>
</dbReference>
<feature type="compositionally biased region" description="Basic residues" evidence="1">
    <location>
        <begin position="289"/>
        <end position="298"/>
    </location>
</feature>
<dbReference type="AlphaFoldDB" id="A0A9K3EJN3"/>
<evidence type="ECO:0000256" key="1">
    <source>
        <dbReference type="SAM" id="MobiDB-lite"/>
    </source>
</evidence>
<dbReference type="Gramene" id="mRNA:HanXRQr2_Chr13g0606531">
    <property type="protein sequence ID" value="mRNA:HanXRQr2_Chr13g0606531"/>
    <property type="gene ID" value="HanXRQr2_Chr13g0606531"/>
</dbReference>
<comment type="caution">
    <text evidence="3">The sequence shown here is derived from an EMBL/GenBank/DDBJ whole genome shotgun (WGS) entry which is preliminary data.</text>
</comment>
<name>A0A9K3EJN3_HELAN</name>
<evidence type="ECO:0000259" key="2">
    <source>
        <dbReference type="Pfam" id="PF04195"/>
    </source>
</evidence>
<feature type="domain" description="Transposase (putative) gypsy type" evidence="2">
    <location>
        <begin position="61"/>
        <end position="118"/>
    </location>
</feature>